<organism evidence="1 2">
    <name type="scientific">Tenacibaculum vairaonense</name>
    <dbReference type="NCBI Taxonomy" id="3137860"/>
    <lineage>
        <taxon>Bacteria</taxon>
        <taxon>Pseudomonadati</taxon>
        <taxon>Bacteroidota</taxon>
        <taxon>Flavobacteriia</taxon>
        <taxon>Flavobacteriales</taxon>
        <taxon>Flavobacteriaceae</taxon>
        <taxon>Tenacibaculum</taxon>
    </lineage>
</organism>
<evidence type="ECO:0008006" key="3">
    <source>
        <dbReference type="Google" id="ProtNLM"/>
    </source>
</evidence>
<keyword evidence="2" id="KW-1185">Reference proteome</keyword>
<dbReference type="Proteomes" id="UP001497602">
    <property type="component" value="Unassembled WGS sequence"/>
</dbReference>
<protein>
    <recommendedName>
        <fullName evidence="3">Lipoprotein</fullName>
    </recommendedName>
</protein>
<evidence type="ECO:0000313" key="2">
    <source>
        <dbReference type="Proteomes" id="UP001497602"/>
    </source>
</evidence>
<accession>A0ABM9PHN4</accession>
<gene>
    <name evidence="1" type="ORF">T190115A13A_120076</name>
</gene>
<proteinExistence type="predicted"/>
<dbReference type="PROSITE" id="PS51257">
    <property type="entry name" value="PROKAR_LIPOPROTEIN"/>
    <property type="match status" value="1"/>
</dbReference>
<sequence>MIKQLFSISIIISLLTTIGCSVSTDLKSNQNTSDITNPDTGISANIPNDLGNIYNSKNFNRYTRVLSPNGGSIHIVAQNKLTDEQIIRCRSILQHFLKNYENSKYGSDKSSIANKMAENKAILCLLNGQDDGSNPIGDKVTGQPLYQNEIQVEGHSWYMHQNYEHRDATFEEILHFVHDYGIGVDYNGTPSPIGAAPDFQAEIRAAQKNALTKKLWGINSSSWIQELKTENSLSQEYLAAIIDSYYGLWGAWEKSNTHGMWGIYISKTRFDISIKDPLGYTLMNNKFFHPYLTYNARIDANLNGNFSLKFDPTKPYTHHSRYLKDITLLGVNNNTITVNELDNNITGNTGINTVLFSGASTEYSIKTNNNITTIIDNVANRDGKNILRSIEKIGFTNTIIELQKTN</sequence>
<evidence type="ECO:0000313" key="1">
    <source>
        <dbReference type="EMBL" id="CAL2105081.1"/>
    </source>
</evidence>
<dbReference type="RefSeq" id="WP_348736870.1">
    <property type="nucleotide sequence ID" value="NZ_CAXJRC010000003.1"/>
</dbReference>
<dbReference type="EMBL" id="CAXJRC010000003">
    <property type="protein sequence ID" value="CAL2105081.1"/>
    <property type="molecule type" value="Genomic_DNA"/>
</dbReference>
<reference evidence="1 2" key="1">
    <citation type="submission" date="2024-05" db="EMBL/GenBank/DDBJ databases">
        <authorList>
            <person name="Duchaud E."/>
        </authorList>
    </citation>
    <scope>NUCLEOTIDE SEQUENCE [LARGE SCALE GENOMIC DNA]</scope>
    <source>
        <strain evidence="1">Ena-SAMPLE-TAB-13-05-2024-13:56:06:370-140305</strain>
    </source>
</reference>
<name>A0ABM9PHN4_9FLAO</name>
<comment type="caution">
    <text evidence="1">The sequence shown here is derived from an EMBL/GenBank/DDBJ whole genome shotgun (WGS) entry which is preliminary data.</text>
</comment>